<evidence type="ECO:0000313" key="3">
    <source>
        <dbReference type="Proteomes" id="UP001642464"/>
    </source>
</evidence>
<evidence type="ECO:0000313" key="2">
    <source>
        <dbReference type="EMBL" id="CAK9113285.1"/>
    </source>
</evidence>
<accession>A0ABP0SLX5</accession>
<evidence type="ECO:0000256" key="1">
    <source>
        <dbReference type="SAM" id="Phobius"/>
    </source>
</evidence>
<sequence>MAALSERVRNYGVYVLTLWPGSVKSERSIMGAKRSAARLIDLETVRFTGNAIVQLGSLSPDILRAAGTEHAPDGLIEGDPKKSGEAQGVYSSKRRVLSSADVLGWEVDGASERPHFKLAVQAAEATHQLRSAHPLFFEWVEDPVDELNSRRSRGYQFFLFCLMAHFGVSLTGVMAAIFQYASLV</sequence>
<reference evidence="2 3" key="1">
    <citation type="submission" date="2024-02" db="EMBL/GenBank/DDBJ databases">
        <authorList>
            <person name="Chen Y."/>
            <person name="Shah S."/>
            <person name="Dougan E. K."/>
            <person name="Thang M."/>
            <person name="Chan C."/>
        </authorList>
    </citation>
    <scope>NUCLEOTIDE SEQUENCE [LARGE SCALE GENOMIC DNA]</scope>
</reference>
<keyword evidence="3" id="KW-1185">Reference proteome</keyword>
<proteinExistence type="predicted"/>
<dbReference type="EMBL" id="CAXAMM010044128">
    <property type="protein sequence ID" value="CAK9113285.1"/>
    <property type="molecule type" value="Genomic_DNA"/>
</dbReference>
<dbReference type="Proteomes" id="UP001642464">
    <property type="component" value="Unassembled WGS sequence"/>
</dbReference>
<feature type="transmembrane region" description="Helical" evidence="1">
    <location>
        <begin position="157"/>
        <end position="181"/>
    </location>
</feature>
<protein>
    <submittedName>
        <fullName evidence="2">Uncharacterized protein</fullName>
    </submittedName>
</protein>
<name>A0ABP0SLX5_9DINO</name>
<organism evidence="2 3">
    <name type="scientific">Durusdinium trenchii</name>
    <dbReference type="NCBI Taxonomy" id="1381693"/>
    <lineage>
        <taxon>Eukaryota</taxon>
        <taxon>Sar</taxon>
        <taxon>Alveolata</taxon>
        <taxon>Dinophyceae</taxon>
        <taxon>Suessiales</taxon>
        <taxon>Symbiodiniaceae</taxon>
        <taxon>Durusdinium</taxon>
    </lineage>
</organism>
<gene>
    <name evidence="2" type="ORF">SCF082_LOCUS52501</name>
</gene>
<comment type="caution">
    <text evidence="2">The sequence shown here is derived from an EMBL/GenBank/DDBJ whole genome shotgun (WGS) entry which is preliminary data.</text>
</comment>
<keyword evidence="1" id="KW-0812">Transmembrane</keyword>
<keyword evidence="1" id="KW-1133">Transmembrane helix</keyword>
<keyword evidence="1" id="KW-0472">Membrane</keyword>